<name>A0A160PG65_9HYPH</name>
<dbReference type="OrthoDB" id="8006198at2"/>
<accession>A0A160PG65</accession>
<feature type="chain" id="PRO_5007819482" description="17 kDa surface antigen" evidence="1">
    <location>
        <begin position="25"/>
        <end position="142"/>
    </location>
</feature>
<feature type="signal peptide" evidence="1">
    <location>
        <begin position="1"/>
        <end position="24"/>
    </location>
</feature>
<evidence type="ECO:0000256" key="1">
    <source>
        <dbReference type="SAM" id="SignalP"/>
    </source>
</evidence>
<dbReference type="Proteomes" id="UP000218288">
    <property type="component" value="Chromosome"/>
</dbReference>
<gene>
    <name evidence="2" type="ORF">MPPM_2628</name>
</gene>
<organism evidence="2 3">
    <name type="scientific">Methylorubrum populi</name>
    <dbReference type="NCBI Taxonomy" id="223967"/>
    <lineage>
        <taxon>Bacteria</taxon>
        <taxon>Pseudomonadati</taxon>
        <taxon>Pseudomonadota</taxon>
        <taxon>Alphaproteobacteria</taxon>
        <taxon>Hyphomicrobiales</taxon>
        <taxon>Methylobacteriaceae</taxon>
        <taxon>Methylorubrum</taxon>
    </lineage>
</organism>
<evidence type="ECO:0008006" key="4">
    <source>
        <dbReference type="Google" id="ProtNLM"/>
    </source>
</evidence>
<evidence type="ECO:0000313" key="3">
    <source>
        <dbReference type="Proteomes" id="UP000218288"/>
    </source>
</evidence>
<keyword evidence="1" id="KW-0732">Signal</keyword>
<dbReference type="RefSeq" id="WP_096485427.1">
    <property type="nucleotide sequence ID" value="NZ_AP014809.1"/>
</dbReference>
<dbReference type="EMBL" id="AP014809">
    <property type="protein sequence ID" value="BAU91233.1"/>
    <property type="molecule type" value="Genomic_DNA"/>
</dbReference>
<reference evidence="2 3" key="1">
    <citation type="journal article" date="2016" name="Genome Announc.">
        <title>Complete Genome Sequence of Methylobacterium populi P-1M, Isolated from Pink-Pigmented Household Biofilm.</title>
        <authorList>
            <person name="Morohoshi T."/>
            <person name="Ikeda T."/>
        </authorList>
    </citation>
    <scope>NUCLEOTIDE SEQUENCE [LARGE SCALE GENOMIC DNA]</scope>
    <source>
        <strain evidence="2 3">P-1M</strain>
    </source>
</reference>
<dbReference type="AlphaFoldDB" id="A0A160PG65"/>
<sequence length="142" mass="13874">MTNRTKITAALAVALGLAATPTLAQGVPSDSASYNRDGTLNVWGAHIDPARERGGLLGGVGNVVGGVTNTAGTIVGGTLGAAGTIVGGTVNAAGNVVGGTVDAAGDVVTGSVRRPAGYTAYQANGRYGEPLDRSAAYGRTAY</sequence>
<proteinExistence type="predicted"/>
<protein>
    <recommendedName>
        <fullName evidence="4">17 kDa surface antigen</fullName>
    </recommendedName>
</protein>
<evidence type="ECO:0000313" key="2">
    <source>
        <dbReference type="EMBL" id="BAU91233.1"/>
    </source>
</evidence>